<dbReference type="InterPro" id="IPR036259">
    <property type="entry name" value="MFS_trans_sf"/>
</dbReference>
<dbReference type="GO" id="GO:0005886">
    <property type="term" value="C:plasma membrane"/>
    <property type="evidence" value="ECO:0007669"/>
    <property type="project" value="UniProtKB-SubCell"/>
</dbReference>
<dbReference type="Proteomes" id="UP000003919">
    <property type="component" value="Unassembled WGS sequence"/>
</dbReference>
<feature type="transmembrane region" description="Helical" evidence="7">
    <location>
        <begin position="21"/>
        <end position="40"/>
    </location>
</feature>
<keyword evidence="4 7" id="KW-0812">Transmembrane</keyword>
<name>A3HS41_9BACT</name>
<keyword evidence="5 7" id="KW-1133">Transmembrane helix</keyword>
<sequence length="416" mass="45534">MTFVSNSNLLTNPILGLKANWKQFLILVIVNALVGSMLGMERSIFPQYASEIFGLSSNFAFLSFITAFGFSKAITNYLTGKFANNFGRKKLLILGWILAIPVPILLIFASNWNYVILANVLLGVSQGLTWGSTVIMKIDLVGEKDRGFAMGMNEFAGYLSLGVSAYLSAYLAEKFGVSPTPFYIGVVVSILGLLLSIFLVKDTHHFVKKESEIATLEKVERVFLQTSIKNKTLSSITQAGLINNLNDGMVWGLLPVLLLSNGFSLNQTGVITATYPLIWGIGQLGTGKMADRFSKKKMIFGGMLLQGLTLLLLPNLMNYHLQILFMVLLGFGTALVYPTFMAAIADHTHPVQRAESIGTFRLWRDLGYAFGAILSGILADQWGIPVAIFSIGILTIASSVIVKFRMEESSPSDKIL</sequence>
<feature type="transmembrane region" description="Helical" evidence="7">
    <location>
        <begin position="91"/>
        <end position="109"/>
    </location>
</feature>
<gene>
    <name evidence="9" type="ORF">ALPR1_10600</name>
</gene>
<protein>
    <submittedName>
        <fullName evidence="9">Formamidopyrimidine-DNA glycosylase</fullName>
    </submittedName>
</protein>
<feature type="transmembrane region" description="Helical" evidence="7">
    <location>
        <begin position="298"/>
        <end position="317"/>
    </location>
</feature>
<dbReference type="Gene3D" id="1.20.1250.20">
    <property type="entry name" value="MFS general substrate transporter like domains"/>
    <property type="match status" value="2"/>
</dbReference>
<dbReference type="HOGENOM" id="CLU_035002_0_0_10"/>
<keyword evidence="2" id="KW-0813">Transport</keyword>
<feature type="transmembrane region" description="Helical" evidence="7">
    <location>
        <begin position="388"/>
        <end position="406"/>
    </location>
</feature>
<dbReference type="InterPro" id="IPR050171">
    <property type="entry name" value="MFS_Transporters"/>
</dbReference>
<evidence type="ECO:0000256" key="1">
    <source>
        <dbReference type="ARBA" id="ARBA00004651"/>
    </source>
</evidence>
<evidence type="ECO:0000256" key="3">
    <source>
        <dbReference type="ARBA" id="ARBA00022475"/>
    </source>
</evidence>
<evidence type="ECO:0000256" key="2">
    <source>
        <dbReference type="ARBA" id="ARBA00022448"/>
    </source>
</evidence>
<dbReference type="SUPFAM" id="SSF103473">
    <property type="entry name" value="MFS general substrate transporter"/>
    <property type="match status" value="1"/>
</dbReference>
<feature type="transmembrane region" description="Helical" evidence="7">
    <location>
        <begin position="323"/>
        <end position="345"/>
    </location>
</feature>
<proteinExistence type="predicted"/>
<dbReference type="InterPro" id="IPR011701">
    <property type="entry name" value="MFS"/>
</dbReference>
<accession>A3HS41</accession>
<dbReference type="GO" id="GO:0022857">
    <property type="term" value="F:transmembrane transporter activity"/>
    <property type="evidence" value="ECO:0007669"/>
    <property type="project" value="InterPro"/>
</dbReference>
<dbReference type="AlphaFoldDB" id="A3HS41"/>
<dbReference type="InterPro" id="IPR020846">
    <property type="entry name" value="MFS_dom"/>
</dbReference>
<keyword evidence="3" id="KW-1003">Cell membrane</keyword>
<evidence type="ECO:0000256" key="7">
    <source>
        <dbReference type="SAM" id="Phobius"/>
    </source>
</evidence>
<reference evidence="9 10" key="1">
    <citation type="journal article" date="2011" name="J. Bacteriol.">
        <title>Complete genome sequence of Algoriphagus sp. PR1, bacterial prey of a colony-forming choanoflagellate.</title>
        <authorList>
            <person name="Alegado R.A."/>
            <person name="Ferriera S."/>
            <person name="Nusbaum C."/>
            <person name="Young S.K."/>
            <person name="Zeng Q."/>
            <person name="Imamovic A."/>
            <person name="Fairclough S.R."/>
            <person name="King N."/>
        </authorList>
    </citation>
    <scope>NUCLEOTIDE SEQUENCE [LARGE SCALE GENOMIC DNA]</scope>
    <source>
        <strain evidence="9 10">PR1</strain>
    </source>
</reference>
<dbReference type="eggNOG" id="COG2814">
    <property type="taxonomic scope" value="Bacteria"/>
</dbReference>
<dbReference type="CDD" id="cd17325">
    <property type="entry name" value="MFS_MdtG_SLC18_like"/>
    <property type="match status" value="1"/>
</dbReference>
<feature type="transmembrane region" description="Helical" evidence="7">
    <location>
        <begin position="182"/>
        <end position="200"/>
    </location>
</feature>
<organism evidence="9 10">
    <name type="scientific">Algoriphagus machipongonensis</name>
    <dbReference type="NCBI Taxonomy" id="388413"/>
    <lineage>
        <taxon>Bacteria</taxon>
        <taxon>Pseudomonadati</taxon>
        <taxon>Bacteroidota</taxon>
        <taxon>Cytophagia</taxon>
        <taxon>Cytophagales</taxon>
        <taxon>Cyclobacteriaceae</taxon>
        <taxon>Algoriphagus</taxon>
    </lineage>
</organism>
<feature type="domain" description="Major facilitator superfamily (MFS) profile" evidence="8">
    <location>
        <begin position="23"/>
        <end position="410"/>
    </location>
</feature>
<dbReference type="PANTHER" id="PTHR23517">
    <property type="entry name" value="RESISTANCE PROTEIN MDTM, PUTATIVE-RELATED-RELATED"/>
    <property type="match status" value="1"/>
</dbReference>
<dbReference type="Pfam" id="PF07690">
    <property type="entry name" value="MFS_1"/>
    <property type="match status" value="2"/>
</dbReference>
<dbReference type="STRING" id="388413.ALPR1_10600"/>
<evidence type="ECO:0000259" key="8">
    <source>
        <dbReference type="PROSITE" id="PS50850"/>
    </source>
</evidence>
<evidence type="ECO:0000256" key="6">
    <source>
        <dbReference type="ARBA" id="ARBA00023136"/>
    </source>
</evidence>
<evidence type="ECO:0000256" key="4">
    <source>
        <dbReference type="ARBA" id="ARBA00022692"/>
    </source>
</evidence>
<dbReference type="PANTHER" id="PTHR23517:SF3">
    <property type="entry name" value="INTEGRAL MEMBRANE TRANSPORT PROTEIN"/>
    <property type="match status" value="1"/>
</dbReference>
<evidence type="ECO:0000313" key="9">
    <source>
        <dbReference type="EMBL" id="EAZ82659.2"/>
    </source>
</evidence>
<evidence type="ECO:0000313" key="10">
    <source>
        <dbReference type="Proteomes" id="UP000003919"/>
    </source>
</evidence>
<comment type="subcellular location">
    <subcellularLocation>
        <location evidence="1">Cell membrane</location>
        <topology evidence="1">Multi-pass membrane protein</topology>
    </subcellularLocation>
</comment>
<dbReference type="EMBL" id="AAXU02000001">
    <property type="protein sequence ID" value="EAZ82659.2"/>
    <property type="molecule type" value="Genomic_DNA"/>
</dbReference>
<keyword evidence="10" id="KW-1185">Reference proteome</keyword>
<evidence type="ECO:0000256" key="5">
    <source>
        <dbReference type="ARBA" id="ARBA00022989"/>
    </source>
</evidence>
<comment type="caution">
    <text evidence="9">The sequence shown here is derived from an EMBL/GenBank/DDBJ whole genome shotgun (WGS) entry which is preliminary data.</text>
</comment>
<keyword evidence="6 7" id="KW-0472">Membrane</keyword>
<feature type="transmembrane region" description="Helical" evidence="7">
    <location>
        <begin position="52"/>
        <end position="70"/>
    </location>
</feature>
<dbReference type="PROSITE" id="PS50850">
    <property type="entry name" value="MFS"/>
    <property type="match status" value="1"/>
</dbReference>
<feature type="transmembrane region" description="Helical" evidence="7">
    <location>
        <begin position="115"/>
        <end position="136"/>
    </location>
</feature>
<feature type="transmembrane region" description="Helical" evidence="7">
    <location>
        <begin position="148"/>
        <end position="170"/>
    </location>
</feature>